<organism evidence="1 2">
    <name type="scientific">Brassica carinata</name>
    <name type="common">Ethiopian mustard</name>
    <name type="synonym">Abyssinian cabbage</name>
    <dbReference type="NCBI Taxonomy" id="52824"/>
    <lineage>
        <taxon>Eukaryota</taxon>
        <taxon>Viridiplantae</taxon>
        <taxon>Streptophyta</taxon>
        <taxon>Embryophyta</taxon>
        <taxon>Tracheophyta</taxon>
        <taxon>Spermatophyta</taxon>
        <taxon>Magnoliopsida</taxon>
        <taxon>eudicotyledons</taxon>
        <taxon>Gunneridae</taxon>
        <taxon>Pentapetalae</taxon>
        <taxon>rosids</taxon>
        <taxon>malvids</taxon>
        <taxon>Brassicales</taxon>
        <taxon>Brassicaceae</taxon>
        <taxon>Brassiceae</taxon>
        <taxon>Brassica</taxon>
    </lineage>
</organism>
<evidence type="ECO:0000313" key="1">
    <source>
        <dbReference type="EMBL" id="KAG2330025.1"/>
    </source>
</evidence>
<sequence>MDIPLFSLGLTKEAVLNVTPLSDINVADNIDDPQSSRKSKREVERKFVCLSDKLTGNVVINVSGLSVSSKEMLLLAERSRVLSAKMLPYLARHLCEDMRQDGVMPYQFDRPKVISQNDNPPDSGLMAALMVTHAVYGIEACKNITYDSLGKEGESAAIMAYKFNEVL</sequence>
<dbReference type="AlphaFoldDB" id="A0A8X8BCH4"/>
<reference evidence="1 2" key="1">
    <citation type="submission" date="2020-02" db="EMBL/GenBank/DDBJ databases">
        <authorList>
            <person name="Ma Q."/>
            <person name="Huang Y."/>
            <person name="Song X."/>
            <person name="Pei D."/>
        </authorList>
    </citation>
    <scope>NUCLEOTIDE SEQUENCE [LARGE SCALE GENOMIC DNA]</scope>
    <source>
        <strain evidence="1">Sxm20200214</strain>
        <tissue evidence="1">Leaf</tissue>
    </source>
</reference>
<protein>
    <submittedName>
        <fullName evidence="1">Uncharacterized protein</fullName>
    </submittedName>
</protein>
<dbReference type="EMBL" id="JAAMPC010000001">
    <property type="protein sequence ID" value="KAG2330025.1"/>
    <property type="molecule type" value="Genomic_DNA"/>
</dbReference>
<proteinExistence type="predicted"/>
<keyword evidence="2" id="KW-1185">Reference proteome</keyword>
<dbReference type="Proteomes" id="UP000886595">
    <property type="component" value="Unassembled WGS sequence"/>
</dbReference>
<name>A0A8X8BCH4_BRACI</name>
<comment type="caution">
    <text evidence="1">The sequence shown here is derived from an EMBL/GenBank/DDBJ whole genome shotgun (WGS) entry which is preliminary data.</text>
</comment>
<accession>A0A8X8BCH4</accession>
<evidence type="ECO:0000313" key="2">
    <source>
        <dbReference type="Proteomes" id="UP000886595"/>
    </source>
</evidence>
<gene>
    <name evidence="1" type="ORF">Bca52824_001205</name>
</gene>